<dbReference type="AlphaFoldDB" id="W1PMP3"/>
<dbReference type="InterPro" id="IPR003591">
    <property type="entry name" value="Leu-rich_rpt_typical-subtyp"/>
</dbReference>
<keyword evidence="12" id="KW-1185">Reference proteome</keyword>
<dbReference type="InterPro" id="IPR046956">
    <property type="entry name" value="RLP23-like"/>
</dbReference>
<dbReference type="PANTHER" id="PTHR48063:SF112">
    <property type="entry name" value="RECEPTOR LIKE PROTEIN 30-LIKE"/>
    <property type="match status" value="1"/>
</dbReference>
<dbReference type="InterPro" id="IPR032675">
    <property type="entry name" value="LRR_dom_sf"/>
</dbReference>
<protein>
    <recommendedName>
        <fullName evidence="13">Leucine-rich repeat-containing N-terminal plant-type domain-containing protein</fullName>
    </recommendedName>
</protein>
<dbReference type="SMART" id="SM00369">
    <property type="entry name" value="LRR_TYP"/>
    <property type="match status" value="2"/>
</dbReference>
<sequence length="200" mass="22134">MLAIALEGNTFAGQIPTEICRLQNLQILDLSRNNLKGVVPNCFNNISAWASEGPNQANYLMGLFLMRGVDNVISVMDEMEFKTKGTEHMYKGRVLVLITGIDLSMNQLAGPIPPEIVDLKWLSSLNLSNNHLDYVGNLDLCGKPLERKCTTGKDEDEGLVKEEEELKNESLLFYGMVGLSYGGGIWGLHSYSIFHPKVGN</sequence>
<dbReference type="EMBL" id="KI393379">
    <property type="protein sequence ID" value="ERN08440.1"/>
    <property type="molecule type" value="Genomic_DNA"/>
</dbReference>
<evidence type="ECO:0008006" key="13">
    <source>
        <dbReference type="Google" id="ProtNLM"/>
    </source>
</evidence>
<dbReference type="GO" id="GO:0005886">
    <property type="term" value="C:plasma membrane"/>
    <property type="evidence" value="ECO:0007669"/>
    <property type="project" value="UniProtKB-SubCell"/>
</dbReference>
<evidence type="ECO:0000313" key="11">
    <source>
        <dbReference type="EMBL" id="ERN08440.1"/>
    </source>
</evidence>
<dbReference type="PRINTS" id="PR00019">
    <property type="entry name" value="LEURICHRPT"/>
</dbReference>
<evidence type="ECO:0000256" key="10">
    <source>
        <dbReference type="ARBA" id="ARBA00023180"/>
    </source>
</evidence>
<evidence type="ECO:0000256" key="2">
    <source>
        <dbReference type="ARBA" id="ARBA00009592"/>
    </source>
</evidence>
<dbReference type="PROSITE" id="PS51450">
    <property type="entry name" value="LRR"/>
    <property type="match status" value="1"/>
</dbReference>
<evidence type="ECO:0000256" key="6">
    <source>
        <dbReference type="ARBA" id="ARBA00022729"/>
    </source>
</evidence>
<dbReference type="eggNOG" id="KOG0619">
    <property type="taxonomic scope" value="Eukaryota"/>
</dbReference>
<dbReference type="InterPro" id="IPR001611">
    <property type="entry name" value="Leu-rich_rpt"/>
</dbReference>
<evidence type="ECO:0000256" key="1">
    <source>
        <dbReference type="ARBA" id="ARBA00004251"/>
    </source>
</evidence>
<dbReference type="HOGENOM" id="CLU_1367867_0_0_1"/>
<dbReference type="Gramene" id="ERN08440">
    <property type="protein sequence ID" value="ERN08440"/>
    <property type="gene ID" value="AMTR_s00150p00039330"/>
</dbReference>
<proteinExistence type="inferred from homology"/>
<dbReference type="Gene3D" id="3.80.10.10">
    <property type="entry name" value="Ribonuclease Inhibitor"/>
    <property type="match status" value="1"/>
</dbReference>
<dbReference type="Proteomes" id="UP000017836">
    <property type="component" value="Unassembled WGS sequence"/>
</dbReference>
<keyword evidence="8" id="KW-1133">Transmembrane helix</keyword>
<keyword evidence="9" id="KW-0472">Membrane</keyword>
<keyword evidence="10" id="KW-0325">Glycoprotein</keyword>
<keyword evidence="3" id="KW-1003">Cell membrane</keyword>
<comment type="similarity">
    <text evidence="2">Belongs to the RLP family.</text>
</comment>
<evidence type="ECO:0000256" key="4">
    <source>
        <dbReference type="ARBA" id="ARBA00022614"/>
    </source>
</evidence>
<accession>W1PMP3</accession>
<comment type="subcellular location">
    <subcellularLocation>
        <location evidence="1">Cell membrane</location>
        <topology evidence="1">Single-pass type I membrane protein</topology>
    </subcellularLocation>
</comment>
<reference evidence="12" key="1">
    <citation type="journal article" date="2013" name="Science">
        <title>The Amborella genome and the evolution of flowering plants.</title>
        <authorList>
            <consortium name="Amborella Genome Project"/>
        </authorList>
    </citation>
    <scope>NUCLEOTIDE SEQUENCE [LARGE SCALE GENOMIC DNA]</scope>
</reference>
<evidence type="ECO:0000256" key="7">
    <source>
        <dbReference type="ARBA" id="ARBA00022737"/>
    </source>
</evidence>
<keyword evidence="4" id="KW-0433">Leucine-rich repeat</keyword>
<evidence type="ECO:0000256" key="9">
    <source>
        <dbReference type="ARBA" id="ARBA00023136"/>
    </source>
</evidence>
<keyword evidence="7" id="KW-0677">Repeat</keyword>
<keyword evidence="5" id="KW-0812">Transmembrane</keyword>
<gene>
    <name evidence="11" type="ORF">AMTR_s00150p00039330</name>
</gene>
<evidence type="ECO:0000256" key="8">
    <source>
        <dbReference type="ARBA" id="ARBA00022989"/>
    </source>
</evidence>
<evidence type="ECO:0000256" key="5">
    <source>
        <dbReference type="ARBA" id="ARBA00022692"/>
    </source>
</evidence>
<dbReference type="PANTHER" id="PTHR48063">
    <property type="entry name" value="LRR RECEPTOR-LIKE KINASE"/>
    <property type="match status" value="1"/>
</dbReference>
<dbReference type="Pfam" id="PF00560">
    <property type="entry name" value="LRR_1"/>
    <property type="match status" value="1"/>
</dbReference>
<name>W1PMP3_AMBTC</name>
<evidence type="ECO:0000256" key="3">
    <source>
        <dbReference type="ARBA" id="ARBA00022475"/>
    </source>
</evidence>
<keyword evidence="6" id="KW-0732">Signal</keyword>
<evidence type="ECO:0000313" key="12">
    <source>
        <dbReference type="Proteomes" id="UP000017836"/>
    </source>
</evidence>
<organism evidence="11 12">
    <name type="scientific">Amborella trichopoda</name>
    <dbReference type="NCBI Taxonomy" id="13333"/>
    <lineage>
        <taxon>Eukaryota</taxon>
        <taxon>Viridiplantae</taxon>
        <taxon>Streptophyta</taxon>
        <taxon>Embryophyta</taxon>
        <taxon>Tracheophyta</taxon>
        <taxon>Spermatophyta</taxon>
        <taxon>Magnoliopsida</taxon>
        <taxon>Amborellales</taxon>
        <taxon>Amborellaceae</taxon>
        <taxon>Amborella</taxon>
    </lineage>
</organism>
<dbReference type="SUPFAM" id="SSF52058">
    <property type="entry name" value="L domain-like"/>
    <property type="match status" value="1"/>
</dbReference>